<evidence type="ECO:0000256" key="4">
    <source>
        <dbReference type="ARBA" id="ARBA00022989"/>
    </source>
</evidence>
<evidence type="ECO:0000256" key="5">
    <source>
        <dbReference type="ARBA" id="ARBA00023136"/>
    </source>
</evidence>
<dbReference type="Pfam" id="PF02133">
    <property type="entry name" value="Transp_cyt_pur"/>
    <property type="match status" value="1"/>
</dbReference>
<feature type="transmembrane region" description="Helical" evidence="6">
    <location>
        <begin position="452"/>
        <end position="473"/>
    </location>
</feature>
<feature type="transmembrane region" description="Helical" evidence="6">
    <location>
        <begin position="263"/>
        <end position="287"/>
    </location>
</feature>
<dbReference type="EMBL" id="BAABEO010000036">
    <property type="protein sequence ID" value="GAA3704725.1"/>
    <property type="molecule type" value="Genomic_DNA"/>
</dbReference>
<dbReference type="Gene3D" id="1.10.4160.10">
    <property type="entry name" value="Hydantoin permease"/>
    <property type="match status" value="1"/>
</dbReference>
<feature type="transmembrane region" description="Helical" evidence="6">
    <location>
        <begin position="51"/>
        <end position="71"/>
    </location>
</feature>
<evidence type="ECO:0000256" key="2">
    <source>
        <dbReference type="ARBA" id="ARBA00008974"/>
    </source>
</evidence>
<dbReference type="PANTHER" id="PTHR30569:SF0">
    <property type="entry name" value="CYTOSINE PERMEASE"/>
    <property type="match status" value="1"/>
</dbReference>
<dbReference type="RefSeq" id="WP_345154747.1">
    <property type="nucleotide sequence ID" value="NZ_BAABEO010000036.1"/>
</dbReference>
<feature type="transmembrane region" description="Helical" evidence="6">
    <location>
        <begin position="189"/>
        <end position="212"/>
    </location>
</feature>
<feature type="transmembrane region" description="Helical" evidence="6">
    <location>
        <begin position="370"/>
        <end position="389"/>
    </location>
</feature>
<keyword evidence="3 6" id="KW-0812">Transmembrane</keyword>
<accession>A0ABP7DI77</accession>
<comment type="subcellular location">
    <subcellularLocation>
        <location evidence="1">Membrane</location>
        <topology evidence="1">Multi-pass membrane protein</topology>
    </subcellularLocation>
</comment>
<reference evidence="8" key="1">
    <citation type="journal article" date="2019" name="Int. J. Syst. Evol. Microbiol.">
        <title>The Global Catalogue of Microorganisms (GCM) 10K type strain sequencing project: providing services to taxonomists for standard genome sequencing and annotation.</title>
        <authorList>
            <consortium name="The Broad Institute Genomics Platform"/>
            <consortium name="The Broad Institute Genome Sequencing Center for Infectious Disease"/>
            <person name="Wu L."/>
            <person name="Ma J."/>
        </authorList>
    </citation>
    <scope>NUCLEOTIDE SEQUENCE [LARGE SCALE GENOMIC DNA]</scope>
    <source>
        <strain evidence="8">JCM 30742</strain>
    </source>
</reference>
<evidence type="ECO:0000256" key="3">
    <source>
        <dbReference type="ARBA" id="ARBA00022692"/>
    </source>
</evidence>
<dbReference type="InterPro" id="IPR030191">
    <property type="entry name" value="CodB"/>
</dbReference>
<feature type="transmembrane region" description="Helical" evidence="6">
    <location>
        <begin position="232"/>
        <end position="251"/>
    </location>
</feature>
<organism evidence="7 8">
    <name type="scientific">Arthrobacter ginkgonis</name>
    <dbReference type="NCBI Taxonomy" id="1630594"/>
    <lineage>
        <taxon>Bacteria</taxon>
        <taxon>Bacillati</taxon>
        <taxon>Actinomycetota</taxon>
        <taxon>Actinomycetes</taxon>
        <taxon>Micrococcales</taxon>
        <taxon>Micrococcaceae</taxon>
        <taxon>Arthrobacter</taxon>
    </lineage>
</organism>
<gene>
    <name evidence="7" type="primary">codB</name>
    <name evidence="7" type="ORF">GCM10023081_46280</name>
</gene>
<protein>
    <submittedName>
        <fullName evidence="7">Cytosine permease</fullName>
    </submittedName>
</protein>
<keyword evidence="8" id="KW-1185">Reference proteome</keyword>
<comment type="caution">
    <text evidence="7">The sequence shown here is derived from an EMBL/GenBank/DDBJ whole genome shotgun (WGS) entry which is preliminary data.</text>
</comment>
<proteinExistence type="inferred from homology"/>
<dbReference type="PANTHER" id="PTHR30569">
    <property type="entry name" value="CYTOSINE TRANSPORTER CODB"/>
    <property type="match status" value="1"/>
</dbReference>
<keyword evidence="5 6" id="KW-0472">Membrane</keyword>
<feature type="transmembrane region" description="Helical" evidence="6">
    <location>
        <begin position="157"/>
        <end position="177"/>
    </location>
</feature>
<evidence type="ECO:0000256" key="6">
    <source>
        <dbReference type="SAM" id="Phobius"/>
    </source>
</evidence>
<evidence type="ECO:0000313" key="8">
    <source>
        <dbReference type="Proteomes" id="UP001500752"/>
    </source>
</evidence>
<feature type="transmembrane region" description="Helical" evidence="6">
    <location>
        <begin position="113"/>
        <end position="137"/>
    </location>
</feature>
<feature type="transmembrane region" description="Helical" evidence="6">
    <location>
        <begin position="77"/>
        <end position="101"/>
    </location>
</feature>
<feature type="transmembrane region" description="Helical" evidence="6">
    <location>
        <begin position="320"/>
        <end position="339"/>
    </location>
</feature>
<dbReference type="InterPro" id="IPR001248">
    <property type="entry name" value="Pur-cyt_permease"/>
</dbReference>
<sequence>MSTGDELFDVPSSTKTADFEPATPSVKDLMEDNVLQRVPDDQRRSGWSLSLNSMSAVTPLICIAIAGLVIIQAGFLVGIVAAVLITIFGTALAWLVGHVTYTEGVSNTVVTRLYGLGIRGSSLASAIFGFMAIGFLAIENVLLYNAIRFMFDLPQTWVADLVIYGILTVFWIALTTFGMSLVTKTSGTLLAVSALLMVVLTAIAMVGSGMPIGTALSHGPLVADAGSVWERLQFALVTLVASTGSFALTSADYARYARSTRDVGISAFLGALVLNVGLVIVASLLFYGGSVLVGQRLVEDGLAAPGDAANAALQLSSHNAGAFLIIVSPVLGFILACAVQAKTQVLNVYGASLALTNFADGLFRRRPSRLIMILAANAVGLVFVAGGILDLLNAWLAVLGVITTALIGVLVSDFYIVRRRQRSDHAACEVVNWAGVLTVVLSLAVAETLQVLQVLPLGFLTSLVISAVLYPLLRRTLLPAGTWTRREPVGLGGGQ</sequence>
<feature type="transmembrane region" description="Helical" evidence="6">
    <location>
        <begin position="429"/>
        <end position="446"/>
    </location>
</feature>
<feature type="transmembrane region" description="Helical" evidence="6">
    <location>
        <begin position="395"/>
        <end position="417"/>
    </location>
</feature>
<keyword evidence="4 6" id="KW-1133">Transmembrane helix</keyword>
<evidence type="ECO:0000256" key="1">
    <source>
        <dbReference type="ARBA" id="ARBA00004141"/>
    </source>
</evidence>
<dbReference type="Proteomes" id="UP001500752">
    <property type="component" value="Unassembled WGS sequence"/>
</dbReference>
<comment type="similarity">
    <text evidence="2">Belongs to the purine-cytosine permease (2.A.39) family.</text>
</comment>
<name>A0ABP7DI77_9MICC</name>
<evidence type="ECO:0000313" key="7">
    <source>
        <dbReference type="EMBL" id="GAA3704725.1"/>
    </source>
</evidence>